<dbReference type="SUPFAM" id="SSF46565">
    <property type="entry name" value="Chaperone J-domain"/>
    <property type="match status" value="1"/>
</dbReference>
<dbReference type="PROSITE" id="PS00636">
    <property type="entry name" value="DNAJ_1"/>
    <property type="match status" value="1"/>
</dbReference>
<dbReference type="EMBL" id="LN871598">
    <property type="protein sequence ID" value="CTQ40792.1"/>
    <property type="molecule type" value="Genomic_DNA"/>
</dbReference>
<evidence type="ECO:0000259" key="8">
    <source>
        <dbReference type="PROSITE" id="PS51188"/>
    </source>
</evidence>
<dbReference type="PROSITE" id="PS51188">
    <property type="entry name" value="ZF_CR"/>
    <property type="match status" value="1"/>
</dbReference>
<dbReference type="InterPro" id="IPR001623">
    <property type="entry name" value="DnaJ_domain"/>
</dbReference>
<gene>
    <name evidence="9" type="ORF">BMR1_03g00965</name>
</gene>
<dbReference type="GO" id="GO:0008270">
    <property type="term" value="F:zinc ion binding"/>
    <property type="evidence" value="ECO:0007669"/>
    <property type="project" value="UniProtKB-KW"/>
</dbReference>
<dbReference type="Proteomes" id="UP000002899">
    <property type="component" value="Chromosome III"/>
</dbReference>
<dbReference type="SUPFAM" id="SSF49493">
    <property type="entry name" value="HSP40/DnaJ peptide-binding domain"/>
    <property type="match status" value="2"/>
</dbReference>
<evidence type="ECO:0000259" key="7">
    <source>
        <dbReference type="PROSITE" id="PS50076"/>
    </source>
</evidence>
<evidence type="ECO:0000256" key="3">
    <source>
        <dbReference type="ARBA" id="ARBA00022771"/>
    </source>
</evidence>
<dbReference type="Gene3D" id="1.10.287.110">
    <property type="entry name" value="DnaJ domain"/>
    <property type="match status" value="1"/>
</dbReference>
<dbReference type="OMA" id="IVFHIVE"/>
<sequence>MFFSGFPFDGMDSGAMPPHRKKKAGNNDKFYNILELSKDCTTADVKKAYKRLAIKHHPDKGGDPEKFKEVSRAYEVLSDPEKRKVYDDFGEEGLDGSFAPSDATDIFDLFFGGGGRKPRGKKKGEDIVSQIKVTLEQIYNGAMKKLAINKDTICETCQGHGGPKDLFETCRGCNGQGVKIQIRQMGPMIQQTQSVCPECGGQGQMISDTNKCKSCYGRGVKKVKKILEVPIEKGVPNQYKITFNGEADQRPNEVPGDVIFIVEQQDHDLFKRSGNDLLITHEISLYEALTGFEFTLDHLDGRNLLIKNEGEVVCPGEIKVLKDEGLPQFKTPFSYGNLYITLKVKFPVGRSFNDDEKKVLLKLFPYDKKEIRDTGSLQTCVVQDADMRELNARSERHRADHDEEHEGNKVQCKQQ</sequence>
<dbReference type="Pfam" id="PF00226">
    <property type="entry name" value="DnaJ"/>
    <property type="match status" value="1"/>
</dbReference>
<dbReference type="PROSITE" id="PS50076">
    <property type="entry name" value="DNAJ_2"/>
    <property type="match status" value="1"/>
</dbReference>
<dbReference type="Pfam" id="PF00684">
    <property type="entry name" value="DnaJ_CXXCXGXG"/>
    <property type="match status" value="1"/>
</dbReference>
<dbReference type="InterPro" id="IPR036410">
    <property type="entry name" value="HSP_DnaJ_Cys-rich_dom_sf"/>
</dbReference>
<dbReference type="CDD" id="cd10747">
    <property type="entry name" value="DnaJ_C"/>
    <property type="match status" value="1"/>
</dbReference>
<reference evidence="9 10" key="3">
    <citation type="journal article" date="2016" name="Sci. Rep.">
        <title>Genome-wide diversity and gene expression profiling of Babesia microti isolates identify polymorphic genes that mediate host-pathogen interactions.</title>
        <authorList>
            <person name="Silva J.C."/>
            <person name="Cornillot E."/>
            <person name="McCracken C."/>
            <person name="Usmani-Brown S."/>
            <person name="Dwivedi A."/>
            <person name="Ifeonu O.O."/>
            <person name="Crabtree J."/>
            <person name="Gotia H.T."/>
            <person name="Virji A.Z."/>
            <person name="Reynes C."/>
            <person name="Colinge J."/>
            <person name="Kumar V."/>
            <person name="Lawres L."/>
            <person name="Pazzi J.E."/>
            <person name="Pablo J.V."/>
            <person name="Hung C."/>
            <person name="Brancato J."/>
            <person name="Kumari P."/>
            <person name="Orvis J."/>
            <person name="Tretina K."/>
            <person name="Chibucos M."/>
            <person name="Ott S."/>
            <person name="Sadzewicz L."/>
            <person name="Sengamalay N."/>
            <person name="Shetty A.C."/>
            <person name="Su Q."/>
            <person name="Tallon L."/>
            <person name="Fraser C.M."/>
            <person name="Frutos R."/>
            <person name="Molina D.M."/>
            <person name="Krause P.J."/>
            <person name="Ben Mamoun C."/>
        </authorList>
    </citation>
    <scope>NUCLEOTIDE SEQUENCE [LARGE SCALE GENOMIC DNA]</scope>
    <source>
        <strain evidence="9 10">RI</strain>
    </source>
</reference>
<accession>A0A0K3AMK7</accession>
<reference evidence="9 10" key="1">
    <citation type="journal article" date="2012" name="Nucleic Acids Res.">
        <title>Sequencing of the smallest Apicomplexan genome from the human pathogen Babesia microti.</title>
        <authorList>
            <person name="Cornillot E."/>
            <person name="Hadj-Kaddour K."/>
            <person name="Dassouli A."/>
            <person name="Noel B."/>
            <person name="Ranwez V."/>
            <person name="Vacherie B."/>
            <person name="Augagneur Y."/>
            <person name="Bres V."/>
            <person name="Duclos A."/>
            <person name="Randazzo S."/>
            <person name="Carcy B."/>
            <person name="Debierre-Grockiego F."/>
            <person name="Delbecq S."/>
            <person name="Moubri-Menage K."/>
            <person name="Shams-Eldin H."/>
            <person name="Usmani-Brown S."/>
            <person name="Bringaud F."/>
            <person name="Wincker P."/>
            <person name="Vivares C.P."/>
            <person name="Schwarz R.T."/>
            <person name="Schetters T.P."/>
            <person name="Krause P.J."/>
            <person name="Gorenflot A."/>
            <person name="Berry V."/>
            <person name="Barbe V."/>
            <person name="Ben Mamoun C."/>
        </authorList>
    </citation>
    <scope>NUCLEOTIDE SEQUENCE [LARGE SCALE GENOMIC DNA]</scope>
    <source>
        <strain evidence="9 10">RI</strain>
    </source>
</reference>
<dbReference type="GeneID" id="24424827"/>
<feature type="domain" description="J" evidence="7">
    <location>
        <begin position="29"/>
        <end position="90"/>
    </location>
</feature>
<reference evidence="9 10" key="2">
    <citation type="journal article" date="2013" name="PLoS ONE">
        <title>Whole genome mapping and re-organization of the nuclear and mitochondrial genomes of Babesia microti isolates.</title>
        <authorList>
            <person name="Cornillot E."/>
            <person name="Dassouli A."/>
            <person name="Garg A."/>
            <person name="Pachikara N."/>
            <person name="Randazzo S."/>
            <person name="Depoix D."/>
            <person name="Carcy B."/>
            <person name="Delbecq S."/>
            <person name="Frutos R."/>
            <person name="Silva J.C."/>
            <person name="Sutton R."/>
            <person name="Krause P.J."/>
            <person name="Mamoun C.B."/>
        </authorList>
    </citation>
    <scope>NUCLEOTIDE SEQUENCE [LARGE SCALE GENOMIC DNA]</scope>
    <source>
        <strain evidence="9 10">RI</strain>
    </source>
</reference>
<evidence type="ECO:0000313" key="9">
    <source>
        <dbReference type="EMBL" id="CTQ40792.1"/>
    </source>
</evidence>
<feature type="domain" description="CR-type" evidence="8">
    <location>
        <begin position="141"/>
        <end position="224"/>
    </location>
</feature>
<proteinExistence type="inferred from homology"/>
<keyword evidence="4 5" id="KW-0862">Zinc</keyword>
<dbReference type="CDD" id="cd10719">
    <property type="entry name" value="DnaJ_zf"/>
    <property type="match status" value="1"/>
</dbReference>
<dbReference type="SMART" id="SM00271">
    <property type="entry name" value="DnaJ"/>
    <property type="match status" value="1"/>
</dbReference>
<name>A0A0K3AMK7_BABMR</name>
<dbReference type="HAMAP" id="MF_01152">
    <property type="entry name" value="DnaJ"/>
    <property type="match status" value="1"/>
</dbReference>
<evidence type="ECO:0000256" key="2">
    <source>
        <dbReference type="ARBA" id="ARBA00022737"/>
    </source>
</evidence>
<dbReference type="VEuPathDB" id="PiroplasmaDB:BMR1_03g00965"/>
<dbReference type="FunFam" id="2.10.230.10:FF:000001">
    <property type="entry name" value="DnaJ subfamily A member 2"/>
    <property type="match status" value="1"/>
</dbReference>
<dbReference type="InterPro" id="IPR012724">
    <property type="entry name" value="DnaJ"/>
</dbReference>
<dbReference type="Gene3D" id="2.10.230.10">
    <property type="entry name" value="Heat shock protein DnaJ, cysteine-rich domain"/>
    <property type="match status" value="1"/>
</dbReference>
<dbReference type="OrthoDB" id="550424at2759"/>
<keyword evidence="2" id="KW-0677">Repeat</keyword>
<dbReference type="PANTHER" id="PTHR43888">
    <property type="entry name" value="DNAJ-LIKE-2, ISOFORM A-RELATED"/>
    <property type="match status" value="1"/>
</dbReference>
<dbReference type="FunFam" id="2.60.260.20:FF:000003">
    <property type="entry name" value="DnaJ subfamily A member 2"/>
    <property type="match status" value="1"/>
</dbReference>
<evidence type="ECO:0000256" key="1">
    <source>
        <dbReference type="ARBA" id="ARBA00022723"/>
    </source>
</evidence>
<dbReference type="Gene3D" id="2.60.260.20">
    <property type="entry name" value="Urease metallochaperone UreE, N-terminal domain"/>
    <property type="match status" value="2"/>
</dbReference>
<dbReference type="InterPro" id="IPR002939">
    <property type="entry name" value="DnaJ_C"/>
</dbReference>
<evidence type="ECO:0000256" key="6">
    <source>
        <dbReference type="SAM" id="MobiDB-lite"/>
    </source>
</evidence>
<dbReference type="InterPro" id="IPR001305">
    <property type="entry name" value="HSP_DnaJ_Cys-rich_dom"/>
</dbReference>
<dbReference type="InterPro" id="IPR036869">
    <property type="entry name" value="J_dom_sf"/>
</dbReference>
<feature type="compositionally biased region" description="Basic and acidic residues" evidence="6">
    <location>
        <begin position="391"/>
        <end position="408"/>
    </location>
</feature>
<dbReference type="CDD" id="cd06257">
    <property type="entry name" value="DnaJ"/>
    <property type="match status" value="1"/>
</dbReference>
<dbReference type="InterPro" id="IPR044713">
    <property type="entry name" value="DNJA1/2-like"/>
</dbReference>
<keyword evidence="10" id="KW-1185">Reference proteome</keyword>
<evidence type="ECO:0000256" key="4">
    <source>
        <dbReference type="ARBA" id="ARBA00022833"/>
    </source>
</evidence>
<dbReference type="GO" id="GO:0005524">
    <property type="term" value="F:ATP binding"/>
    <property type="evidence" value="ECO:0007669"/>
    <property type="project" value="InterPro"/>
</dbReference>
<evidence type="ECO:0000256" key="5">
    <source>
        <dbReference type="PROSITE-ProRule" id="PRU00546"/>
    </source>
</evidence>
<organism evidence="9 10">
    <name type="scientific">Babesia microti (strain RI)</name>
    <dbReference type="NCBI Taxonomy" id="1133968"/>
    <lineage>
        <taxon>Eukaryota</taxon>
        <taxon>Sar</taxon>
        <taxon>Alveolata</taxon>
        <taxon>Apicomplexa</taxon>
        <taxon>Aconoidasida</taxon>
        <taxon>Piroplasmida</taxon>
        <taxon>Babesiidae</taxon>
        <taxon>Babesia</taxon>
    </lineage>
</organism>
<protein>
    <submittedName>
        <fullName evidence="9">DnaJ homolog subfamily A member 2</fullName>
    </submittedName>
</protein>
<dbReference type="InterPro" id="IPR018253">
    <property type="entry name" value="DnaJ_domain_CS"/>
</dbReference>
<keyword evidence="3 5" id="KW-0863">Zinc-finger</keyword>
<dbReference type="KEGG" id="bmic:BMR1_03g00965"/>
<evidence type="ECO:0000313" key="10">
    <source>
        <dbReference type="Proteomes" id="UP000002899"/>
    </source>
</evidence>
<dbReference type="GO" id="GO:0009408">
    <property type="term" value="P:response to heat"/>
    <property type="evidence" value="ECO:0007669"/>
    <property type="project" value="InterPro"/>
</dbReference>
<keyword evidence="1 5" id="KW-0479">Metal-binding</keyword>
<dbReference type="GO" id="GO:0030544">
    <property type="term" value="F:Hsp70 protein binding"/>
    <property type="evidence" value="ECO:0007669"/>
    <property type="project" value="InterPro"/>
</dbReference>
<dbReference type="AlphaFoldDB" id="A0A0K3AMK7"/>
<dbReference type="InterPro" id="IPR008971">
    <property type="entry name" value="HSP40/DnaJ_pept-bd"/>
</dbReference>
<feature type="zinc finger region" description="CR-type" evidence="5">
    <location>
        <begin position="141"/>
        <end position="224"/>
    </location>
</feature>
<dbReference type="PRINTS" id="PR00625">
    <property type="entry name" value="JDOMAIN"/>
</dbReference>
<feature type="region of interest" description="Disordered" evidence="6">
    <location>
        <begin position="391"/>
        <end position="415"/>
    </location>
</feature>
<dbReference type="RefSeq" id="XP_012648803.1">
    <property type="nucleotide sequence ID" value="XM_012793349.1"/>
</dbReference>
<dbReference type="GO" id="GO:0051082">
    <property type="term" value="F:unfolded protein binding"/>
    <property type="evidence" value="ECO:0007669"/>
    <property type="project" value="InterPro"/>
</dbReference>
<dbReference type="GO" id="GO:0006457">
    <property type="term" value="P:protein folding"/>
    <property type="evidence" value="ECO:0007669"/>
    <property type="project" value="InterPro"/>
</dbReference>
<dbReference type="Pfam" id="PF01556">
    <property type="entry name" value="DnaJ_C"/>
    <property type="match status" value="1"/>
</dbReference>
<dbReference type="SUPFAM" id="SSF57938">
    <property type="entry name" value="DnaJ/Hsp40 cysteine-rich domain"/>
    <property type="match status" value="1"/>
</dbReference>